<reference evidence="1" key="1">
    <citation type="submission" date="2022-11" db="EMBL/GenBank/DDBJ databases">
        <title>beta-Carotene-producing bacterium, Jeongeuplla avenae sp. nov., alleviates the salt stress of Arabidopsis seedlings.</title>
        <authorList>
            <person name="Jiang L."/>
            <person name="Lee J."/>
        </authorList>
    </citation>
    <scope>NUCLEOTIDE SEQUENCE</scope>
    <source>
        <strain evidence="1">DY_R2A_6</strain>
    </source>
</reference>
<keyword evidence="2" id="KW-1185">Reference proteome</keyword>
<dbReference type="Proteomes" id="UP001163223">
    <property type="component" value="Chromosome"/>
</dbReference>
<dbReference type="EMBL" id="CP113520">
    <property type="protein sequence ID" value="WAJ29092.1"/>
    <property type="molecule type" value="Genomic_DNA"/>
</dbReference>
<gene>
    <name evidence="1" type="ORF">OXU80_02280</name>
</gene>
<protein>
    <submittedName>
        <fullName evidence="1">DUF2934 domain-containing protein</fullName>
    </submittedName>
</protein>
<evidence type="ECO:0000313" key="1">
    <source>
        <dbReference type="EMBL" id="WAJ29092.1"/>
    </source>
</evidence>
<accession>A0ACD4NQK2</accession>
<proteinExistence type="predicted"/>
<organism evidence="1 2">
    <name type="scientific">Antarcticirhabdus aurantiaca</name>
    <dbReference type="NCBI Taxonomy" id="2606717"/>
    <lineage>
        <taxon>Bacteria</taxon>
        <taxon>Pseudomonadati</taxon>
        <taxon>Pseudomonadota</taxon>
        <taxon>Alphaproteobacteria</taxon>
        <taxon>Hyphomicrobiales</taxon>
        <taxon>Aurantimonadaceae</taxon>
        <taxon>Antarcticirhabdus</taxon>
    </lineage>
</organism>
<name>A0ACD4NQK2_9HYPH</name>
<sequence>MIQQDFDEAVRRRAYEIWMREGCPSGREHVHWAQAAAEIESEVVTAQAAPEPEPEPLVVAQPWQSGAFTGRAEIERLRRALWEPQPFAA</sequence>
<evidence type="ECO:0000313" key="2">
    <source>
        <dbReference type="Proteomes" id="UP001163223"/>
    </source>
</evidence>